<name>A0A8T2BA70_ARASU</name>
<feature type="region of interest" description="Disordered" evidence="1">
    <location>
        <begin position="1"/>
        <end position="29"/>
    </location>
</feature>
<dbReference type="SMART" id="SM00256">
    <property type="entry name" value="FBOX"/>
    <property type="match status" value="1"/>
</dbReference>
<protein>
    <submittedName>
        <fullName evidence="3">F-box domain</fullName>
    </submittedName>
</protein>
<dbReference type="Pfam" id="PF12937">
    <property type="entry name" value="F-box-like"/>
    <property type="match status" value="1"/>
</dbReference>
<accession>A0A8T2BA70</accession>
<organism evidence="3 4">
    <name type="scientific">Arabidopsis suecica</name>
    <name type="common">Swedish thale-cress</name>
    <name type="synonym">Cardaminopsis suecica</name>
    <dbReference type="NCBI Taxonomy" id="45249"/>
    <lineage>
        <taxon>Eukaryota</taxon>
        <taxon>Viridiplantae</taxon>
        <taxon>Streptophyta</taxon>
        <taxon>Embryophyta</taxon>
        <taxon>Tracheophyta</taxon>
        <taxon>Spermatophyta</taxon>
        <taxon>Magnoliopsida</taxon>
        <taxon>eudicotyledons</taxon>
        <taxon>Gunneridae</taxon>
        <taxon>Pentapetalae</taxon>
        <taxon>rosids</taxon>
        <taxon>malvids</taxon>
        <taxon>Brassicales</taxon>
        <taxon>Brassicaceae</taxon>
        <taxon>Camelineae</taxon>
        <taxon>Arabidopsis</taxon>
    </lineage>
</organism>
<reference evidence="3 4" key="1">
    <citation type="submission" date="2020-12" db="EMBL/GenBank/DDBJ databases">
        <title>Concerted genomic and epigenomic changes stabilize Arabidopsis allopolyploids.</title>
        <authorList>
            <person name="Chen Z."/>
        </authorList>
    </citation>
    <scope>NUCLEOTIDE SEQUENCE [LARGE SCALE GENOMIC DNA]</scope>
    <source>
        <strain evidence="3">As9502</strain>
        <tissue evidence="3">Leaf</tissue>
    </source>
</reference>
<dbReference type="OrthoDB" id="642536at2759"/>
<dbReference type="InterPro" id="IPR001810">
    <property type="entry name" value="F-box_dom"/>
</dbReference>
<dbReference type="InterPro" id="IPR050942">
    <property type="entry name" value="F-box_BR-signaling"/>
</dbReference>
<dbReference type="EMBL" id="JAEFBJ010000008">
    <property type="protein sequence ID" value="KAG7583440.1"/>
    <property type="molecule type" value="Genomic_DNA"/>
</dbReference>
<dbReference type="Proteomes" id="UP000694251">
    <property type="component" value="Chromosome 8"/>
</dbReference>
<gene>
    <name evidence="3" type="ORF">ISN44_As08g029510</name>
</gene>
<comment type="caution">
    <text evidence="3">The sequence shown here is derived from an EMBL/GenBank/DDBJ whole genome shotgun (WGS) entry which is preliminary data.</text>
</comment>
<dbReference type="Pfam" id="PF03478">
    <property type="entry name" value="Beta-prop_KIB1-4"/>
    <property type="match status" value="1"/>
</dbReference>
<proteinExistence type="predicted"/>
<sequence>MGNGLMRKKKKKKNNKKKKRPKVSRNRDWSKLPPDVLLKIFESLKSPIDSHRAKTVCSNWYSVWKTCTNKPPYPWRIIHQGDSPTVEKLTRKLPLLSKTSYCMASSGNNLLMVERRLKFYILNLLTGRRINLPSMESLIRGGQVTFKPEREWSDDSGCFFGSYRNDNVSYEFDSVEWKNSVAVLWINETTGDYVVAWTFIQHYLFSYKKGDSSWCNLNHNGKSLVLFDMACVNNKLYLYTANHHIRIFDFSGVFPMEKKTENPYWKYPFNVVEEPWEYVWKRKIAIQKSSGEVLIILSLKQVFYEEELLMFYIFKMNLEGCKWERVYSIGDEMLVFGQGVTIATALKDLGDGIKSDSIYFIDKDVWPDHQDHDHRVSNCGVFDITTSKIVWPKKIYCSINETQWFVRGVSY</sequence>
<feature type="domain" description="F-box" evidence="2">
    <location>
        <begin position="32"/>
        <end position="73"/>
    </location>
</feature>
<evidence type="ECO:0000313" key="3">
    <source>
        <dbReference type="EMBL" id="KAG7583440.1"/>
    </source>
</evidence>
<evidence type="ECO:0000313" key="4">
    <source>
        <dbReference type="Proteomes" id="UP000694251"/>
    </source>
</evidence>
<keyword evidence="4" id="KW-1185">Reference proteome</keyword>
<dbReference type="PANTHER" id="PTHR44259">
    <property type="entry name" value="OS07G0183000 PROTEIN-RELATED"/>
    <property type="match status" value="1"/>
</dbReference>
<dbReference type="InterPro" id="IPR005174">
    <property type="entry name" value="KIB1-4_b-propeller"/>
</dbReference>
<evidence type="ECO:0000259" key="2">
    <source>
        <dbReference type="SMART" id="SM00256"/>
    </source>
</evidence>
<feature type="compositionally biased region" description="Basic residues" evidence="1">
    <location>
        <begin position="1"/>
        <end position="24"/>
    </location>
</feature>
<dbReference type="AlphaFoldDB" id="A0A8T2BA70"/>
<dbReference type="PANTHER" id="PTHR44259:SF104">
    <property type="entry name" value="F-BOX ONLY PROTEIN (DUF295)-RELATED"/>
    <property type="match status" value="1"/>
</dbReference>
<evidence type="ECO:0000256" key="1">
    <source>
        <dbReference type="SAM" id="MobiDB-lite"/>
    </source>
</evidence>